<dbReference type="OrthoDB" id="9772484at2"/>
<dbReference type="Gene3D" id="1.10.579.10">
    <property type="entry name" value="DNA Cyclobutane Dipyrimidine Photolyase, subunit A, domain 3"/>
    <property type="match status" value="1"/>
</dbReference>
<gene>
    <name evidence="5" type="ORF">FDP25_14690</name>
</gene>
<dbReference type="AlphaFoldDB" id="A0A844D028"/>
<dbReference type="PANTHER" id="PTHR11455:SF9">
    <property type="entry name" value="CRYPTOCHROME CIRCADIAN CLOCK 5 ISOFORM X1"/>
    <property type="match status" value="1"/>
</dbReference>
<evidence type="ECO:0000256" key="2">
    <source>
        <dbReference type="ARBA" id="ARBA00022827"/>
    </source>
</evidence>
<feature type="binding site" evidence="3">
    <location>
        <begin position="177"/>
        <end position="179"/>
    </location>
    <ligand>
        <name>FAD</name>
        <dbReference type="ChEBI" id="CHEBI:57692"/>
    </ligand>
</feature>
<dbReference type="Proteomes" id="UP000564704">
    <property type="component" value="Unassembled WGS sequence"/>
</dbReference>
<evidence type="ECO:0000313" key="5">
    <source>
        <dbReference type="EMBL" id="MRU16686.1"/>
    </source>
</evidence>
<dbReference type="InterPro" id="IPR036134">
    <property type="entry name" value="Crypto/Photolyase_FAD-like_sf"/>
</dbReference>
<keyword evidence="2 3" id="KW-0274">FAD</keyword>
<feature type="binding site" evidence="3">
    <location>
        <position position="73"/>
    </location>
    <ligand>
        <name>FAD</name>
        <dbReference type="ChEBI" id="CHEBI:57692"/>
    </ligand>
</feature>
<evidence type="ECO:0000313" key="6">
    <source>
        <dbReference type="Proteomes" id="UP000564704"/>
    </source>
</evidence>
<dbReference type="InterPro" id="IPR005101">
    <property type="entry name" value="Cryptochr/Photolyase_FAD-bd"/>
</dbReference>
<dbReference type="PANTHER" id="PTHR11455">
    <property type="entry name" value="CRYPTOCHROME"/>
    <property type="match status" value="1"/>
</dbReference>
<dbReference type="Pfam" id="PF03441">
    <property type="entry name" value="FAD_binding_7"/>
    <property type="match status" value="1"/>
</dbReference>
<dbReference type="GO" id="GO:0071949">
    <property type="term" value="F:FAD binding"/>
    <property type="evidence" value="ECO:0007669"/>
    <property type="project" value="TreeGrafter"/>
</dbReference>
<dbReference type="EMBL" id="SZWE01000002">
    <property type="protein sequence ID" value="MRU16686.1"/>
    <property type="molecule type" value="Genomic_DNA"/>
</dbReference>
<feature type="domain" description="Cryptochrome/DNA photolyase FAD-binding" evidence="4">
    <location>
        <begin position="73"/>
        <end position="200"/>
    </location>
</feature>
<name>A0A844D028_9RHOB</name>
<dbReference type="GO" id="GO:0003904">
    <property type="term" value="F:deoxyribodipyrimidine photo-lyase activity"/>
    <property type="evidence" value="ECO:0007669"/>
    <property type="project" value="TreeGrafter"/>
</dbReference>
<feature type="binding site" evidence="3">
    <location>
        <position position="24"/>
    </location>
    <ligand>
        <name>FAD</name>
        <dbReference type="ChEBI" id="CHEBI:57692"/>
    </ligand>
</feature>
<evidence type="ECO:0000256" key="1">
    <source>
        <dbReference type="ARBA" id="ARBA00022630"/>
    </source>
</evidence>
<comment type="cofactor">
    <cofactor evidence="3">
        <name>FAD</name>
        <dbReference type="ChEBI" id="CHEBI:57692"/>
    </cofactor>
    <text evidence="3">Binds 1 FAD per subunit.</text>
</comment>
<evidence type="ECO:0000259" key="4">
    <source>
        <dbReference type="Pfam" id="PF03441"/>
    </source>
</evidence>
<sequence length="399" mass="45716">MFFPSRNKGLERLKAFAPHSGREYARLRNYDLGQGRHAHVSGLSPYLRHRLISEEEVLRTVLSHHSRSSAEKFVHEVFWRSYWKGWLELRPKVWAQYRAGLARALNRTKTESGVRRQWEDACRGETGIDCFDHWAKELRATGYLHNHARMWFASIWIHTLNLPWELGADFFLRHLLDGDPASNTLGWRWVGGLQTIGKTYLARPENIRQYTKNRFYPKGLAGTAQPLYSDGHPPRGQAPQNIDWRPSGRVGVLVHDDDLNLKPLFKSGACPVSFTRLLTCEQRSPLAISEDVIGFAKNALEDTANRWAERIGEDGGLHTTLDPILSWAKNYELDQVVTSYGSTGPAKEVLDDLETRLLPLNISLVRVVNPYDSMTWPRATHGFFRFKDNIPAFLDEMGI</sequence>
<accession>A0A844D028</accession>
<keyword evidence="6" id="KW-1185">Reference proteome</keyword>
<reference evidence="5 6" key="1">
    <citation type="submission" date="2019-05" db="EMBL/GenBank/DDBJ databases">
        <title>Roseovarius bejariae sp. nov., a moderately halophylic bacterium isolated from a saline soil in Rambla Salada (Murcia).</title>
        <authorList>
            <person name="Castro D.J."/>
            <person name="Gomez-Altuve A."/>
            <person name="Reina J.C."/>
            <person name="Rodriguez M."/>
            <person name="Sampedro I."/>
            <person name="Llamas I."/>
            <person name="Martinez-Checa F."/>
        </authorList>
    </citation>
    <scope>NUCLEOTIDE SEQUENCE [LARGE SCALE GENOMIC DNA]</scope>
    <source>
        <strain evidence="5 6">A21</strain>
    </source>
</reference>
<dbReference type="SUPFAM" id="SSF48173">
    <property type="entry name" value="Cryptochrome/photolyase FAD-binding domain"/>
    <property type="match status" value="1"/>
</dbReference>
<protein>
    <submittedName>
        <fullName evidence="5">DNA photolyase</fullName>
    </submittedName>
</protein>
<organism evidence="5 6">
    <name type="scientific">Roseovarius bejariae</name>
    <dbReference type="NCBI Taxonomy" id="2576383"/>
    <lineage>
        <taxon>Bacteria</taxon>
        <taxon>Pseudomonadati</taxon>
        <taxon>Pseudomonadota</taxon>
        <taxon>Alphaproteobacteria</taxon>
        <taxon>Rhodobacterales</taxon>
        <taxon>Roseobacteraceae</taxon>
        <taxon>Roseovarius</taxon>
    </lineage>
</organism>
<evidence type="ECO:0000256" key="3">
    <source>
        <dbReference type="PIRSR" id="PIRSR602081-1"/>
    </source>
</evidence>
<keyword evidence="5" id="KW-0456">Lyase</keyword>
<comment type="caution">
    <text evidence="5">The sequence shown here is derived from an EMBL/GenBank/DDBJ whole genome shotgun (WGS) entry which is preliminary data.</text>
</comment>
<dbReference type="InterPro" id="IPR002081">
    <property type="entry name" value="Cryptochrome/DNA_photolyase_1"/>
</dbReference>
<dbReference type="GO" id="GO:0003677">
    <property type="term" value="F:DNA binding"/>
    <property type="evidence" value="ECO:0007669"/>
    <property type="project" value="TreeGrafter"/>
</dbReference>
<proteinExistence type="predicted"/>
<keyword evidence="1 3" id="KW-0285">Flavoprotein</keyword>
<dbReference type="Gene3D" id="1.25.40.80">
    <property type="match status" value="1"/>
</dbReference>